<evidence type="ECO:0000256" key="3">
    <source>
        <dbReference type="ARBA" id="ARBA00034247"/>
    </source>
</evidence>
<comment type="catalytic activity">
    <reaction evidence="3">
        <text>2 GTP = 3',3'-c-di-GMP + 2 diphosphate</text>
        <dbReference type="Rhea" id="RHEA:24898"/>
        <dbReference type="ChEBI" id="CHEBI:33019"/>
        <dbReference type="ChEBI" id="CHEBI:37565"/>
        <dbReference type="ChEBI" id="CHEBI:58805"/>
        <dbReference type="EC" id="2.7.7.65"/>
    </reaction>
</comment>
<keyword evidence="6" id="KW-1185">Reference proteome</keyword>
<dbReference type="GO" id="GO:0005886">
    <property type="term" value="C:plasma membrane"/>
    <property type="evidence" value="ECO:0007669"/>
    <property type="project" value="TreeGrafter"/>
</dbReference>
<dbReference type="AlphaFoldDB" id="A0A430KMD7"/>
<dbReference type="SMART" id="SM00267">
    <property type="entry name" value="GGDEF"/>
    <property type="match status" value="1"/>
</dbReference>
<dbReference type="PANTHER" id="PTHR45138">
    <property type="entry name" value="REGULATORY COMPONENTS OF SENSORY TRANSDUCTION SYSTEM"/>
    <property type="match status" value="1"/>
</dbReference>
<accession>A0A430KMD7</accession>
<dbReference type="Gene3D" id="3.30.450.20">
    <property type="entry name" value="PAS domain"/>
    <property type="match status" value="1"/>
</dbReference>
<dbReference type="SUPFAM" id="SSF55785">
    <property type="entry name" value="PYP-like sensor domain (PAS domain)"/>
    <property type="match status" value="1"/>
</dbReference>
<evidence type="ECO:0000259" key="4">
    <source>
        <dbReference type="PROSITE" id="PS50887"/>
    </source>
</evidence>
<dbReference type="EC" id="2.7.7.65" evidence="2"/>
<dbReference type="GO" id="GO:0052621">
    <property type="term" value="F:diguanylate cyclase activity"/>
    <property type="evidence" value="ECO:0007669"/>
    <property type="project" value="UniProtKB-EC"/>
</dbReference>
<dbReference type="Gene3D" id="3.30.70.270">
    <property type="match status" value="1"/>
</dbReference>
<dbReference type="OrthoDB" id="9812260at2"/>
<dbReference type="FunFam" id="3.30.70.270:FF:000001">
    <property type="entry name" value="Diguanylate cyclase domain protein"/>
    <property type="match status" value="1"/>
</dbReference>
<sequence length="324" mass="36842">MNNTNHPVQDIDDIHWILGLLQNFEAGLIVVDRDQHICLWNGFMENHSGIAASKAANQPLFKLFPDLPERWLRKKMEGVLLLSNTAYISWEQRPYLFKFKSHRPITGNSPYMYQNVTLTPLSSPTGQVNHIGILIYDTTDNAIAQQELQAANRRLQSLSRVDGLTGLYNRAYWQECLEKEFARFGRRQESSCLIMLDIDHFKKVNDTYGHQAGDIVIQTIADTLQKQARKTDFIGRYGGEEYSAILVGTNGANAITFAERLRMEVEASVIEYAGHTLSVTISIGISEISLEQYSETEWLEEADKALYQSKQSGRNRVTLFSDSQ</sequence>
<dbReference type="Pfam" id="PF00990">
    <property type="entry name" value="GGDEF"/>
    <property type="match status" value="1"/>
</dbReference>
<feature type="domain" description="GGDEF" evidence="4">
    <location>
        <begin position="189"/>
        <end position="322"/>
    </location>
</feature>
<dbReference type="GO" id="GO:1902201">
    <property type="term" value="P:negative regulation of bacterial-type flagellum-dependent cell motility"/>
    <property type="evidence" value="ECO:0007669"/>
    <property type="project" value="TreeGrafter"/>
</dbReference>
<dbReference type="PANTHER" id="PTHR45138:SF9">
    <property type="entry name" value="DIGUANYLATE CYCLASE DGCM-RELATED"/>
    <property type="match status" value="1"/>
</dbReference>
<gene>
    <name evidence="5" type="ORF">EH243_16130</name>
</gene>
<dbReference type="SUPFAM" id="SSF55073">
    <property type="entry name" value="Nucleotide cyclase"/>
    <property type="match status" value="1"/>
</dbReference>
<evidence type="ECO:0000313" key="5">
    <source>
        <dbReference type="EMBL" id="RTE64632.1"/>
    </source>
</evidence>
<reference evidence="5 6" key="1">
    <citation type="submission" date="2018-11" db="EMBL/GenBank/DDBJ databases">
        <title>The draft genome sequence of Amphritea opalescens ANRC-JH13T.</title>
        <authorList>
            <person name="Fang Z."/>
            <person name="Zhang Y."/>
            <person name="Han X."/>
        </authorList>
    </citation>
    <scope>NUCLEOTIDE SEQUENCE [LARGE SCALE GENOMIC DNA]</scope>
    <source>
        <strain evidence="5 6">ANRC-JH13</strain>
    </source>
</reference>
<dbReference type="InterPro" id="IPR050469">
    <property type="entry name" value="Diguanylate_Cyclase"/>
</dbReference>
<dbReference type="InterPro" id="IPR029787">
    <property type="entry name" value="Nucleotide_cyclase"/>
</dbReference>
<dbReference type="CDD" id="cd01949">
    <property type="entry name" value="GGDEF"/>
    <property type="match status" value="1"/>
</dbReference>
<dbReference type="InterPro" id="IPR000160">
    <property type="entry name" value="GGDEF_dom"/>
</dbReference>
<evidence type="ECO:0000256" key="2">
    <source>
        <dbReference type="ARBA" id="ARBA00012528"/>
    </source>
</evidence>
<dbReference type="RefSeq" id="WP_126159695.1">
    <property type="nucleotide sequence ID" value="NZ_RQXW01000019.1"/>
</dbReference>
<organism evidence="5 6">
    <name type="scientific">Amphritea opalescens</name>
    <dbReference type="NCBI Taxonomy" id="2490544"/>
    <lineage>
        <taxon>Bacteria</taxon>
        <taxon>Pseudomonadati</taxon>
        <taxon>Pseudomonadota</taxon>
        <taxon>Gammaproteobacteria</taxon>
        <taxon>Oceanospirillales</taxon>
        <taxon>Oceanospirillaceae</taxon>
        <taxon>Amphritea</taxon>
    </lineage>
</organism>
<dbReference type="EMBL" id="RQXW01000019">
    <property type="protein sequence ID" value="RTE64632.1"/>
    <property type="molecule type" value="Genomic_DNA"/>
</dbReference>
<proteinExistence type="predicted"/>
<dbReference type="GO" id="GO:0043709">
    <property type="term" value="P:cell adhesion involved in single-species biofilm formation"/>
    <property type="evidence" value="ECO:0007669"/>
    <property type="project" value="TreeGrafter"/>
</dbReference>
<dbReference type="InterPro" id="IPR043128">
    <property type="entry name" value="Rev_trsase/Diguanyl_cyclase"/>
</dbReference>
<comment type="caution">
    <text evidence="5">The sequence shown here is derived from an EMBL/GenBank/DDBJ whole genome shotgun (WGS) entry which is preliminary data.</text>
</comment>
<protein>
    <recommendedName>
        <fullName evidence="2">diguanylate cyclase</fullName>
        <ecNumber evidence="2">2.7.7.65</ecNumber>
    </recommendedName>
</protein>
<evidence type="ECO:0000313" key="6">
    <source>
        <dbReference type="Proteomes" id="UP000283087"/>
    </source>
</evidence>
<comment type="cofactor">
    <cofactor evidence="1">
        <name>Mg(2+)</name>
        <dbReference type="ChEBI" id="CHEBI:18420"/>
    </cofactor>
</comment>
<evidence type="ECO:0000256" key="1">
    <source>
        <dbReference type="ARBA" id="ARBA00001946"/>
    </source>
</evidence>
<name>A0A430KMD7_9GAMM</name>
<dbReference type="NCBIfam" id="TIGR00254">
    <property type="entry name" value="GGDEF"/>
    <property type="match status" value="1"/>
</dbReference>
<dbReference type="InterPro" id="IPR035965">
    <property type="entry name" value="PAS-like_dom_sf"/>
</dbReference>
<dbReference type="Proteomes" id="UP000283087">
    <property type="component" value="Unassembled WGS sequence"/>
</dbReference>
<dbReference type="PROSITE" id="PS50887">
    <property type="entry name" value="GGDEF"/>
    <property type="match status" value="1"/>
</dbReference>